<accession>A0A0D0CSM8</accession>
<dbReference type="OrthoDB" id="10659828at2759"/>
<proteinExistence type="predicted"/>
<dbReference type="AlphaFoldDB" id="A0A0D0CSM8"/>
<sequence length="260" mass="28596">MACSLSSSPSAITLGERKRLVRSARKLSDVLGATPRIEAGAPNDFEVATTSRPRLRGDSTPRRAPVLSLFLPDSSRRTIDHSDLPSPIPSPSPTADTHPKPGLRRIRSWAKLTRVLGSNVPSESYPRSSLPPCPRPTEHPPSSWHGLATPESTNTHASPVTTDENPDGSSTPRKQAKLRRKHDESNKRPSTEPSPRESGNSSSASSFKIRRSTTVSSCSRKEQDQREGSSGRREERNWEGEWNRQSIVEVIDALRQLKSS</sequence>
<name>A0A0D0CSM8_9AGAR</name>
<keyword evidence="3" id="KW-1185">Reference proteome</keyword>
<evidence type="ECO:0000313" key="3">
    <source>
        <dbReference type="Proteomes" id="UP000053593"/>
    </source>
</evidence>
<dbReference type="Proteomes" id="UP000053593">
    <property type="component" value="Unassembled WGS sequence"/>
</dbReference>
<protein>
    <submittedName>
        <fullName evidence="2">Uncharacterized protein</fullName>
    </submittedName>
</protein>
<feature type="region of interest" description="Disordered" evidence="1">
    <location>
        <begin position="42"/>
        <end position="244"/>
    </location>
</feature>
<feature type="compositionally biased region" description="Basic and acidic residues" evidence="1">
    <location>
        <begin position="181"/>
        <end position="190"/>
    </location>
</feature>
<feature type="compositionally biased region" description="Basic and acidic residues" evidence="1">
    <location>
        <begin position="74"/>
        <end position="83"/>
    </location>
</feature>
<organism evidence="2 3">
    <name type="scientific">Collybiopsis luxurians FD-317 M1</name>
    <dbReference type="NCBI Taxonomy" id="944289"/>
    <lineage>
        <taxon>Eukaryota</taxon>
        <taxon>Fungi</taxon>
        <taxon>Dikarya</taxon>
        <taxon>Basidiomycota</taxon>
        <taxon>Agaricomycotina</taxon>
        <taxon>Agaricomycetes</taxon>
        <taxon>Agaricomycetidae</taxon>
        <taxon>Agaricales</taxon>
        <taxon>Marasmiineae</taxon>
        <taxon>Omphalotaceae</taxon>
        <taxon>Collybiopsis</taxon>
        <taxon>Collybiopsis luxurians</taxon>
    </lineage>
</organism>
<feature type="compositionally biased region" description="Polar residues" evidence="1">
    <location>
        <begin position="191"/>
        <end position="200"/>
    </location>
</feature>
<evidence type="ECO:0000313" key="2">
    <source>
        <dbReference type="EMBL" id="KIK58698.1"/>
    </source>
</evidence>
<evidence type="ECO:0000256" key="1">
    <source>
        <dbReference type="SAM" id="MobiDB-lite"/>
    </source>
</evidence>
<dbReference type="EMBL" id="KN834783">
    <property type="protein sequence ID" value="KIK58698.1"/>
    <property type="molecule type" value="Genomic_DNA"/>
</dbReference>
<feature type="compositionally biased region" description="Basic and acidic residues" evidence="1">
    <location>
        <begin position="219"/>
        <end position="242"/>
    </location>
</feature>
<feature type="compositionally biased region" description="Polar residues" evidence="1">
    <location>
        <begin position="150"/>
        <end position="173"/>
    </location>
</feature>
<dbReference type="HOGENOM" id="CLU_983753_0_0_1"/>
<reference evidence="2 3" key="1">
    <citation type="submission" date="2014-04" db="EMBL/GenBank/DDBJ databases">
        <title>Evolutionary Origins and Diversification of the Mycorrhizal Mutualists.</title>
        <authorList>
            <consortium name="DOE Joint Genome Institute"/>
            <consortium name="Mycorrhizal Genomics Consortium"/>
            <person name="Kohler A."/>
            <person name="Kuo A."/>
            <person name="Nagy L.G."/>
            <person name="Floudas D."/>
            <person name="Copeland A."/>
            <person name="Barry K.W."/>
            <person name="Cichocki N."/>
            <person name="Veneault-Fourrey C."/>
            <person name="LaButti K."/>
            <person name="Lindquist E.A."/>
            <person name="Lipzen A."/>
            <person name="Lundell T."/>
            <person name="Morin E."/>
            <person name="Murat C."/>
            <person name="Riley R."/>
            <person name="Ohm R."/>
            <person name="Sun H."/>
            <person name="Tunlid A."/>
            <person name="Henrissat B."/>
            <person name="Grigoriev I.V."/>
            <person name="Hibbett D.S."/>
            <person name="Martin F."/>
        </authorList>
    </citation>
    <scope>NUCLEOTIDE SEQUENCE [LARGE SCALE GENOMIC DNA]</scope>
    <source>
        <strain evidence="2 3">FD-317 M1</strain>
    </source>
</reference>
<gene>
    <name evidence="2" type="ORF">GYMLUDRAFT_60492</name>
</gene>